<evidence type="ECO:0000256" key="3">
    <source>
        <dbReference type="ARBA" id="ARBA00008766"/>
    </source>
</evidence>
<evidence type="ECO:0000259" key="8">
    <source>
        <dbReference type="SMART" id="SM01011"/>
    </source>
</evidence>
<dbReference type="InterPro" id="IPR036005">
    <property type="entry name" value="Creatinase/aminopeptidase-like"/>
</dbReference>
<dbReference type="InterPro" id="IPR052433">
    <property type="entry name" value="X-Pro_dipept-like"/>
</dbReference>
<dbReference type="Pfam" id="PF05195">
    <property type="entry name" value="AMP_N"/>
    <property type="match status" value="1"/>
</dbReference>
<evidence type="ECO:0000256" key="1">
    <source>
        <dbReference type="ARBA" id="ARBA00001424"/>
    </source>
</evidence>
<evidence type="ECO:0000313" key="10">
    <source>
        <dbReference type="Proteomes" id="UP000315003"/>
    </source>
</evidence>
<dbReference type="GO" id="GO:0006508">
    <property type="term" value="P:proteolysis"/>
    <property type="evidence" value="ECO:0007669"/>
    <property type="project" value="TreeGrafter"/>
</dbReference>
<dbReference type="Gene3D" id="3.40.350.10">
    <property type="entry name" value="Creatinase/prolidase N-terminal domain"/>
    <property type="match status" value="1"/>
</dbReference>
<keyword evidence="9" id="KW-0645">Protease</keyword>
<comment type="cofactor">
    <cofactor evidence="2">
        <name>Mn(2+)</name>
        <dbReference type="ChEBI" id="CHEBI:29035"/>
    </cofactor>
</comment>
<dbReference type="InterPro" id="IPR000994">
    <property type="entry name" value="Pept_M24"/>
</dbReference>
<gene>
    <name evidence="9" type="primary">pepP</name>
    <name evidence="9" type="ORF">SV7mr_51720</name>
</gene>
<keyword evidence="5" id="KW-0479">Metal-binding</keyword>
<evidence type="ECO:0000256" key="2">
    <source>
        <dbReference type="ARBA" id="ARBA00001936"/>
    </source>
</evidence>
<name>A0A517T2M3_9BACT</name>
<evidence type="ECO:0000256" key="4">
    <source>
        <dbReference type="ARBA" id="ARBA00012574"/>
    </source>
</evidence>
<dbReference type="SUPFAM" id="SSF55920">
    <property type="entry name" value="Creatinase/aminopeptidase"/>
    <property type="match status" value="1"/>
</dbReference>
<dbReference type="GO" id="GO:0030145">
    <property type="term" value="F:manganese ion binding"/>
    <property type="evidence" value="ECO:0007669"/>
    <property type="project" value="InterPro"/>
</dbReference>
<dbReference type="SUPFAM" id="SSF53092">
    <property type="entry name" value="Creatinase/prolidase N-terminal domain"/>
    <property type="match status" value="1"/>
</dbReference>
<keyword evidence="10" id="KW-1185">Reference proteome</keyword>
<feature type="domain" description="Aminopeptidase P N-terminal" evidence="8">
    <location>
        <begin position="11"/>
        <end position="137"/>
    </location>
</feature>
<evidence type="ECO:0000313" key="9">
    <source>
        <dbReference type="EMBL" id="QDT62622.1"/>
    </source>
</evidence>
<accession>A0A517T2M3</accession>
<organism evidence="9 10">
    <name type="scientific">Stieleria bergensis</name>
    <dbReference type="NCBI Taxonomy" id="2528025"/>
    <lineage>
        <taxon>Bacteria</taxon>
        <taxon>Pseudomonadati</taxon>
        <taxon>Planctomycetota</taxon>
        <taxon>Planctomycetia</taxon>
        <taxon>Pirellulales</taxon>
        <taxon>Pirellulaceae</taxon>
        <taxon>Stieleria</taxon>
    </lineage>
</organism>
<dbReference type="SMART" id="SM01011">
    <property type="entry name" value="AMP_N"/>
    <property type="match status" value="1"/>
</dbReference>
<dbReference type="InterPro" id="IPR029149">
    <property type="entry name" value="Creatin/AminoP/Spt16_N"/>
</dbReference>
<dbReference type="Gene3D" id="3.90.230.10">
    <property type="entry name" value="Creatinase/methionine aminopeptidase superfamily"/>
    <property type="match status" value="1"/>
</dbReference>
<protein>
    <recommendedName>
        <fullName evidence="4">Xaa-Pro aminopeptidase</fullName>
        <ecNumber evidence="4">3.4.11.9</ecNumber>
    </recommendedName>
</protein>
<dbReference type="PANTHER" id="PTHR43226">
    <property type="entry name" value="XAA-PRO AMINOPEPTIDASE 3"/>
    <property type="match status" value="1"/>
</dbReference>
<reference evidence="9 10" key="1">
    <citation type="submission" date="2019-02" db="EMBL/GenBank/DDBJ databases">
        <title>Deep-cultivation of Planctomycetes and their phenomic and genomic characterization uncovers novel biology.</title>
        <authorList>
            <person name="Wiegand S."/>
            <person name="Jogler M."/>
            <person name="Boedeker C."/>
            <person name="Pinto D."/>
            <person name="Vollmers J."/>
            <person name="Rivas-Marin E."/>
            <person name="Kohn T."/>
            <person name="Peeters S.H."/>
            <person name="Heuer A."/>
            <person name="Rast P."/>
            <person name="Oberbeckmann S."/>
            <person name="Bunk B."/>
            <person name="Jeske O."/>
            <person name="Meyerdierks A."/>
            <person name="Storesund J.E."/>
            <person name="Kallscheuer N."/>
            <person name="Luecker S."/>
            <person name="Lage O.M."/>
            <person name="Pohl T."/>
            <person name="Merkel B.J."/>
            <person name="Hornburger P."/>
            <person name="Mueller R.-W."/>
            <person name="Bruemmer F."/>
            <person name="Labrenz M."/>
            <person name="Spormann A.M."/>
            <person name="Op den Camp H."/>
            <person name="Overmann J."/>
            <person name="Amann R."/>
            <person name="Jetten M.S.M."/>
            <person name="Mascher T."/>
            <person name="Medema M.H."/>
            <person name="Devos D.P."/>
            <person name="Kaster A.-K."/>
            <person name="Ovreas L."/>
            <person name="Rohde M."/>
            <person name="Galperin M.Y."/>
            <person name="Jogler C."/>
        </authorList>
    </citation>
    <scope>NUCLEOTIDE SEQUENCE [LARGE SCALE GENOMIC DNA]</scope>
    <source>
        <strain evidence="9 10">SV_7m_r</strain>
    </source>
</reference>
<sequence>MSKPAAFQTAFSTTEFRRRRELVCETIGRATAVIQGASATGAMDRFRQHNDFFYLCGVEVANAYLTLNGTTKESTLYLVGQDRHLAEQEGAELNSDDAETAIRLTGVDHVKPITALEPDLKSCDVVYTCHQAAEGRQACQDSLNGAAKRLNQDPWRVAPPAEQAFIELIEQRCAPVAIKDLSTTILEMRRSKSAEEITVMREAGRIAAVAIAEAIKSTKAGLFESDLAAVAELIFLTSGATGGGYRPIVASGDNIWNLHYFRNDSRLTDGDLVLFDYAPDLHNYTSDIGRMWPVSGRYLPWQKELYDLVVDYHLTLLDITRPGMTPIEVRQKAAAKLSSRVANTHWSKPSFANAAEKLLATSRAMTHAVGMAVHDEGGYQDDQTPLQPGCVFALDPQLWVPKERLYFRVEDCVLVTDGGLENLTPNVPHSSHQIEELIREPGLLQLQHKELE</sequence>
<dbReference type="EMBL" id="CP036272">
    <property type="protein sequence ID" value="QDT62622.1"/>
    <property type="molecule type" value="Genomic_DNA"/>
</dbReference>
<dbReference type="InterPro" id="IPR007865">
    <property type="entry name" value="Aminopep_P_N"/>
</dbReference>
<keyword evidence="9" id="KW-0031">Aminopeptidase</keyword>
<dbReference type="GO" id="GO:0070006">
    <property type="term" value="F:metalloaminopeptidase activity"/>
    <property type="evidence" value="ECO:0007669"/>
    <property type="project" value="InterPro"/>
</dbReference>
<comment type="similarity">
    <text evidence="3">Belongs to the peptidase M24B family.</text>
</comment>
<keyword evidence="7" id="KW-0464">Manganese</keyword>
<evidence type="ECO:0000256" key="7">
    <source>
        <dbReference type="ARBA" id="ARBA00023211"/>
    </source>
</evidence>
<evidence type="ECO:0000256" key="5">
    <source>
        <dbReference type="ARBA" id="ARBA00022723"/>
    </source>
</evidence>
<dbReference type="RefSeq" id="WP_145277495.1">
    <property type="nucleotide sequence ID" value="NZ_CP036272.1"/>
</dbReference>
<dbReference type="AlphaFoldDB" id="A0A517T2M3"/>
<dbReference type="EC" id="3.4.11.9" evidence="4"/>
<dbReference type="PANTHER" id="PTHR43226:SF4">
    <property type="entry name" value="XAA-PRO AMINOPEPTIDASE 3"/>
    <property type="match status" value="1"/>
</dbReference>
<dbReference type="Proteomes" id="UP000315003">
    <property type="component" value="Chromosome"/>
</dbReference>
<dbReference type="OrthoDB" id="9806388at2"/>
<proteinExistence type="inferred from homology"/>
<keyword evidence="6 9" id="KW-0378">Hydrolase</keyword>
<comment type="catalytic activity">
    <reaction evidence="1">
        <text>Release of any N-terminal amino acid, including proline, that is linked to proline, even from a dipeptide or tripeptide.</text>
        <dbReference type="EC" id="3.4.11.9"/>
    </reaction>
</comment>
<dbReference type="Pfam" id="PF00557">
    <property type="entry name" value="Peptidase_M24"/>
    <property type="match status" value="1"/>
</dbReference>
<evidence type="ECO:0000256" key="6">
    <source>
        <dbReference type="ARBA" id="ARBA00022801"/>
    </source>
</evidence>